<feature type="compositionally biased region" description="Polar residues" evidence="3">
    <location>
        <begin position="1055"/>
        <end position="1064"/>
    </location>
</feature>
<keyword evidence="2" id="KW-0963">Cytoplasm</keyword>
<feature type="non-terminal residue" evidence="4">
    <location>
        <position position="1"/>
    </location>
</feature>
<dbReference type="GO" id="GO:0008013">
    <property type="term" value="F:beta-catenin binding"/>
    <property type="evidence" value="ECO:0007669"/>
    <property type="project" value="TreeGrafter"/>
</dbReference>
<dbReference type="GO" id="GO:0005912">
    <property type="term" value="C:adherens junction"/>
    <property type="evidence" value="ECO:0007669"/>
    <property type="project" value="TreeGrafter"/>
</dbReference>
<proteinExistence type="predicted"/>
<evidence type="ECO:0000313" key="4">
    <source>
        <dbReference type="EMBL" id="CAD7228670.1"/>
    </source>
</evidence>
<protein>
    <submittedName>
        <fullName evidence="4">Uncharacterized protein</fullName>
    </submittedName>
</protein>
<organism evidence="4">
    <name type="scientific">Cyprideis torosa</name>
    <dbReference type="NCBI Taxonomy" id="163714"/>
    <lineage>
        <taxon>Eukaryota</taxon>
        <taxon>Metazoa</taxon>
        <taxon>Ecdysozoa</taxon>
        <taxon>Arthropoda</taxon>
        <taxon>Crustacea</taxon>
        <taxon>Oligostraca</taxon>
        <taxon>Ostracoda</taxon>
        <taxon>Podocopa</taxon>
        <taxon>Podocopida</taxon>
        <taxon>Cytherocopina</taxon>
        <taxon>Cytheroidea</taxon>
        <taxon>Cytherideidae</taxon>
        <taxon>Cyprideis</taxon>
    </lineage>
</organism>
<dbReference type="GO" id="GO:0051015">
    <property type="term" value="F:actin filament binding"/>
    <property type="evidence" value="ECO:0007669"/>
    <property type="project" value="TreeGrafter"/>
</dbReference>
<evidence type="ECO:0000256" key="3">
    <source>
        <dbReference type="SAM" id="MobiDB-lite"/>
    </source>
</evidence>
<dbReference type="GO" id="GO:0098609">
    <property type="term" value="P:cell-cell adhesion"/>
    <property type="evidence" value="ECO:0007669"/>
    <property type="project" value="TreeGrafter"/>
</dbReference>
<dbReference type="GO" id="GO:0016477">
    <property type="term" value="P:cell migration"/>
    <property type="evidence" value="ECO:0007669"/>
    <property type="project" value="TreeGrafter"/>
</dbReference>
<name>A0A7R8WBQ8_9CRUS</name>
<accession>A0A7R8WBQ8</accession>
<dbReference type="GO" id="GO:0016342">
    <property type="term" value="C:catenin complex"/>
    <property type="evidence" value="ECO:0007669"/>
    <property type="project" value="TreeGrafter"/>
</dbReference>
<dbReference type="PANTHER" id="PTHR18914:SF33">
    <property type="entry name" value="RE47911P-RELATED"/>
    <property type="match status" value="1"/>
</dbReference>
<dbReference type="Gene3D" id="1.20.120.810">
    <property type="entry name" value="Vinculin, Vh2 four-helix bundle"/>
    <property type="match status" value="1"/>
</dbReference>
<dbReference type="EMBL" id="OB661648">
    <property type="protein sequence ID" value="CAD7228670.1"/>
    <property type="molecule type" value="Genomic_DNA"/>
</dbReference>
<dbReference type="PANTHER" id="PTHR18914">
    <property type="entry name" value="ALPHA CATENIN"/>
    <property type="match status" value="1"/>
</dbReference>
<evidence type="ECO:0000256" key="1">
    <source>
        <dbReference type="ARBA" id="ARBA00004496"/>
    </source>
</evidence>
<comment type="subcellular location">
    <subcellularLocation>
        <location evidence="1">Cytoplasm</location>
    </subcellularLocation>
</comment>
<feature type="region of interest" description="Disordered" evidence="3">
    <location>
        <begin position="1046"/>
        <end position="1096"/>
    </location>
</feature>
<reference evidence="4" key="1">
    <citation type="submission" date="2020-11" db="EMBL/GenBank/DDBJ databases">
        <authorList>
            <person name="Tran Van P."/>
        </authorList>
    </citation>
    <scope>NUCLEOTIDE SEQUENCE</scope>
</reference>
<dbReference type="AlphaFoldDB" id="A0A7R8WBQ8"/>
<gene>
    <name evidence="4" type="ORF">CTOB1V02_LOCUS6548</name>
</gene>
<evidence type="ECO:0000256" key="2">
    <source>
        <dbReference type="ARBA" id="ARBA00022490"/>
    </source>
</evidence>
<sequence>VLFDIRPNVNQWLSLSRTIAVEPSLRDKQEDQFPQTFNSSCFTVGWMTVETSTGLLHVGDAEGDWPCMIMDEEVREPQRTLFDETSSVDLRDQHLGMFIIRYAVSLPDEQMYPFHIGIDGVLVHIQEIIVLGKSFVLQDRTSGDNYCILTVRLGRAAADIPVSSVIKREVLRNSLTISHSTSSVLSFLMLRGDTELALYPFLEIGRTYWVVYPSGMEHGERHFFRSAKEGIFPWGISFPGVSQRCVLPLGARILDSEQPVLPMALQSSVSEVMDGVENCLLGRPKLLESIGWFNVAGILREVKKSDTGAMMSTGEFHLILEDIQPNNSIKEIRLYLKNFYDRFQRCFPGGLRTAVKRSVVLSNVILRRSERTGGLYLHCTELSAMFLAPNRFSTAESQDTLGPASDRANLPPEKLLAPETSVASRSDLNRPRVCMYIADILLDPEAAASHRFRLEGRIFRILSFNIVQICPMCSYHFDIKAERCSSPACENRKSDSVRIASKFLFSDGTGIARLISKTETAVHLLNKDFVSKIRDRMRVEKISEVHLSSFVKESSNQSEGTDVDPWRVEKRKLLGSSCFESMVVVVEVRVFQKDVVVRRLPPSLEKLLSESSLNSSCEIPNPRVTPSQFILALTLLLKGKSIQCIFGDSNEHSRSASCGYKWLEELVEVLEEGLGDCGCKTDDFRWPNAAEVPGYFVKIMDKLLTSLQPVLDEGQEQLQKWSFMKLNVELIRELIENVLGHVVSLSHVVGRREKAALGIMIHKWTKLCSELESNNGRMSSADIELNRDLLVDALELLEEQFNFALLSLVADTFKDVLEPLRPLIRGHSESSTCEEDKTRAFIEAVDEKTDDIMNCLSFAISCSSDQAKCQQLSDVRFALGRLEEVLVPACMSLSDSDPLPEHDLRILRTCWSQELKKAWEALSSMIHLPAFAQAINFRLQRLFSKLEENISNGEKHVVDAEFIKPLEKQTKLSAAYVKLLTQIASPPVGKSQSDTEELRRKLIEAAEELTACMYRLSILKTNAVFLSWHKRALILKRYSKIFSEHLEQDSRESSSGEADMSSKSIEMHTKSPPDTQKLPEDLQSAPPSSKIGHRSFNKGGTLSLIVLEKEEQEHKSNIYSTPAVGDPNTPLDIFRTGAPVVSSRVIGPGFRAKENSMSLRIQALLRSTPRAVPKTTPFAVTDSDKSCSTRTWSHVSSIVKDMSQNLSVSPEEGENWNQCSPPSSVRIKTPQRIKDLHIVQHRLRKLKTDVIEHICTP</sequence>
<dbReference type="GO" id="GO:0005737">
    <property type="term" value="C:cytoplasm"/>
    <property type="evidence" value="ECO:0007669"/>
    <property type="project" value="UniProtKB-SubCell"/>
</dbReference>